<dbReference type="EMBL" id="FPKR01000014">
    <property type="protein sequence ID" value="SFZ79048.1"/>
    <property type="molecule type" value="Genomic_DNA"/>
</dbReference>
<feature type="chain" id="PRO_5013380909" description="TrbM protein" evidence="1">
    <location>
        <begin position="21"/>
        <end position="122"/>
    </location>
</feature>
<protein>
    <recommendedName>
        <fullName evidence="4">TrbM protein</fullName>
    </recommendedName>
</protein>
<name>A0A1K2HQF4_9NEIS</name>
<feature type="signal peptide" evidence="1">
    <location>
        <begin position="1"/>
        <end position="20"/>
    </location>
</feature>
<evidence type="ECO:0008006" key="4">
    <source>
        <dbReference type="Google" id="ProtNLM"/>
    </source>
</evidence>
<evidence type="ECO:0000256" key="1">
    <source>
        <dbReference type="SAM" id="SignalP"/>
    </source>
</evidence>
<keyword evidence="1" id="KW-0732">Signal</keyword>
<gene>
    <name evidence="2" type="ORF">SAMN02745887_03345</name>
</gene>
<organism evidence="2 3">
    <name type="scientific">Chitinimonas taiwanensis DSM 18899</name>
    <dbReference type="NCBI Taxonomy" id="1121279"/>
    <lineage>
        <taxon>Bacteria</taxon>
        <taxon>Pseudomonadati</taxon>
        <taxon>Pseudomonadota</taxon>
        <taxon>Betaproteobacteria</taxon>
        <taxon>Neisseriales</taxon>
        <taxon>Chitinibacteraceae</taxon>
        <taxon>Chitinimonas</taxon>
    </lineage>
</organism>
<accession>A0A1K2HQF4</accession>
<evidence type="ECO:0000313" key="3">
    <source>
        <dbReference type="Proteomes" id="UP000186513"/>
    </source>
</evidence>
<reference evidence="2 3" key="1">
    <citation type="submission" date="2016-11" db="EMBL/GenBank/DDBJ databases">
        <authorList>
            <person name="Jaros S."/>
            <person name="Januszkiewicz K."/>
            <person name="Wedrychowicz H."/>
        </authorList>
    </citation>
    <scope>NUCLEOTIDE SEQUENCE [LARGE SCALE GENOMIC DNA]</scope>
    <source>
        <strain evidence="2 3">DSM 18899</strain>
    </source>
</reference>
<keyword evidence="3" id="KW-1185">Reference proteome</keyword>
<evidence type="ECO:0000313" key="2">
    <source>
        <dbReference type="EMBL" id="SFZ79048.1"/>
    </source>
</evidence>
<sequence>MPLLPLILLALALLAPAAQAKSACVFEGTLQGKPIKDCSEIDLPVPVAEYRLQCEKHVDAFKRLGGEIRAYVAPACPKPALAGCKGAMGTPGTVYYYLASPTELANKQAACAKYGGSWLSGS</sequence>
<dbReference type="STRING" id="1121279.SAMN02745887_03345"/>
<dbReference type="Proteomes" id="UP000186513">
    <property type="component" value="Unassembled WGS sequence"/>
</dbReference>
<dbReference type="RefSeq" id="WP_072429827.1">
    <property type="nucleotide sequence ID" value="NZ_FPKR01000014.1"/>
</dbReference>
<dbReference type="OrthoDB" id="8815789at2"/>
<dbReference type="AlphaFoldDB" id="A0A1K2HQF4"/>
<proteinExistence type="predicted"/>